<name>A0A0V1F8H8_TRIPS</name>
<organism evidence="1 2">
    <name type="scientific">Trichinella pseudospiralis</name>
    <name type="common">Parasitic roundworm</name>
    <dbReference type="NCBI Taxonomy" id="6337"/>
    <lineage>
        <taxon>Eukaryota</taxon>
        <taxon>Metazoa</taxon>
        <taxon>Ecdysozoa</taxon>
        <taxon>Nematoda</taxon>
        <taxon>Enoplea</taxon>
        <taxon>Dorylaimia</taxon>
        <taxon>Trichinellida</taxon>
        <taxon>Trichinellidae</taxon>
        <taxon>Trichinella</taxon>
    </lineage>
</organism>
<proteinExistence type="predicted"/>
<dbReference type="EMBL" id="JYDT01000179">
    <property type="protein sequence ID" value="KRY82343.1"/>
    <property type="molecule type" value="Genomic_DNA"/>
</dbReference>
<evidence type="ECO:0000313" key="2">
    <source>
        <dbReference type="Proteomes" id="UP000054995"/>
    </source>
</evidence>
<protein>
    <submittedName>
        <fullName evidence="1">Uncharacterized protein</fullName>
    </submittedName>
</protein>
<comment type="caution">
    <text evidence="1">The sequence shown here is derived from an EMBL/GenBank/DDBJ whole genome shotgun (WGS) entry which is preliminary data.</text>
</comment>
<sequence length="36" mass="3776">MFRSVTVDKTQVPGVAKWVDIDPLGSVGLSKGSTEA</sequence>
<dbReference type="Proteomes" id="UP000054995">
    <property type="component" value="Unassembled WGS sequence"/>
</dbReference>
<keyword evidence="2" id="KW-1185">Reference proteome</keyword>
<accession>A0A0V1F8H8</accession>
<evidence type="ECO:0000313" key="1">
    <source>
        <dbReference type="EMBL" id="KRY82343.1"/>
    </source>
</evidence>
<dbReference type="AlphaFoldDB" id="A0A0V1F8H8"/>
<reference evidence="1 2" key="1">
    <citation type="submission" date="2015-01" db="EMBL/GenBank/DDBJ databases">
        <title>Evolution of Trichinella species and genotypes.</title>
        <authorList>
            <person name="Korhonen P.K."/>
            <person name="Edoardo P."/>
            <person name="Giuseppe L.R."/>
            <person name="Gasser R.B."/>
        </authorList>
    </citation>
    <scope>NUCLEOTIDE SEQUENCE [LARGE SCALE GENOMIC DNA]</scope>
    <source>
        <strain evidence="1">ISS470</strain>
    </source>
</reference>
<dbReference type="OrthoDB" id="5920174at2759"/>
<gene>
    <name evidence="1" type="ORF">T4D_1386</name>
</gene>